<evidence type="ECO:0008006" key="4">
    <source>
        <dbReference type="Google" id="ProtNLM"/>
    </source>
</evidence>
<evidence type="ECO:0000313" key="3">
    <source>
        <dbReference type="Proteomes" id="UP000823749"/>
    </source>
</evidence>
<gene>
    <name evidence="2" type="ORF">RHGRI_026964</name>
</gene>
<name>A0AAV6IYE0_9ERIC</name>
<comment type="caution">
    <text evidence="2">The sequence shown here is derived from an EMBL/GenBank/DDBJ whole genome shotgun (WGS) entry which is preliminary data.</text>
</comment>
<dbReference type="InterPro" id="IPR051283">
    <property type="entry name" value="Sec_Metabolite_Acyltrans"/>
</dbReference>
<dbReference type="PANTHER" id="PTHR31896:SF43">
    <property type="entry name" value="PROTEIN ENHANCED PSEUDOMONAS SUSCEPTIBILITY 1"/>
    <property type="match status" value="1"/>
</dbReference>
<evidence type="ECO:0000256" key="1">
    <source>
        <dbReference type="ARBA" id="ARBA00022679"/>
    </source>
</evidence>
<dbReference type="GO" id="GO:0016740">
    <property type="term" value="F:transferase activity"/>
    <property type="evidence" value="ECO:0007669"/>
    <property type="project" value="UniProtKB-KW"/>
</dbReference>
<organism evidence="2 3">
    <name type="scientific">Rhododendron griersonianum</name>
    <dbReference type="NCBI Taxonomy" id="479676"/>
    <lineage>
        <taxon>Eukaryota</taxon>
        <taxon>Viridiplantae</taxon>
        <taxon>Streptophyta</taxon>
        <taxon>Embryophyta</taxon>
        <taxon>Tracheophyta</taxon>
        <taxon>Spermatophyta</taxon>
        <taxon>Magnoliopsida</taxon>
        <taxon>eudicotyledons</taxon>
        <taxon>Gunneridae</taxon>
        <taxon>Pentapetalae</taxon>
        <taxon>asterids</taxon>
        <taxon>Ericales</taxon>
        <taxon>Ericaceae</taxon>
        <taxon>Ericoideae</taxon>
        <taxon>Rhodoreae</taxon>
        <taxon>Rhododendron</taxon>
    </lineage>
</organism>
<dbReference type="Gene3D" id="3.30.559.10">
    <property type="entry name" value="Chloramphenicol acetyltransferase-like domain"/>
    <property type="match status" value="2"/>
</dbReference>
<dbReference type="AlphaFoldDB" id="A0AAV6IYE0"/>
<reference evidence="2" key="1">
    <citation type="submission" date="2020-08" db="EMBL/GenBank/DDBJ databases">
        <title>Plant Genome Project.</title>
        <authorList>
            <person name="Zhang R.-G."/>
        </authorList>
    </citation>
    <scope>NUCLEOTIDE SEQUENCE</scope>
    <source>
        <strain evidence="2">WSP0</strain>
        <tissue evidence="2">Leaf</tissue>
    </source>
</reference>
<dbReference type="InterPro" id="IPR023213">
    <property type="entry name" value="CAT-like_dom_sf"/>
</dbReference>
<sequence length="446" mass="48977">MAEVRSISTTTVRTASPVGESVDRIELTPWDLQLLSLGPIQKGLLFLKPTPSQQEQLQRSTTTTTIVDHLKSSFSHALDFFPPLAGRLGITEHDDSTSSFFIDCNNAGADFIHAVVDNVTVGDVLDPIYVPRIVHSFFPLNGLPNYEGISKPLLAVQLTELVDGFFIGCTMNHAVVDGSSFWNFINSWSEISRGSHSISRPPVFDRWFPTGVGCPIRIPFTLKEMQDTFFPPSLEERVFHFTKAKIAALKAKANSETGTSTISSLQALLAHLWVSVVRCQSISSEQEVRYTLLISARGRLKNPSLPEGYFGNTVHPTAIANTAGELLEKGVGRAALEMNKAIALQTSDEVRNFWKCWLENPKLLKMDAFTKNGLATSSSPRFDMYGNDFGWGKPVAVQCGSANKNDGKMTLFPGVEEGSIDVEVCLAPEKLVSLGEDKEFMEAVTI</sequence>
<keyword evidence="3" id="KW-1185">Reference proteome</keyword>
<evidence type="ECO:0000313" key="2">
    <source>
        <dbReference type="EMBL" id="KAG5532517.1"/>
    </source>
</evidence>
<protein>
    <recommendedName>
        <fullName evidence="4">HXXXD-type acyl-transferase family protein</fullName>
    </recommendedName>
</protein>
<dbReference type="PANTHER" id="PTHR31896">
    <property type="entry name" value="FAMILY REGULATORY PROTEIN, PUTATIVE (AFU_ORTHOLOGUE AFUA_3G14730)-RELATED"/>
    <property type="match status" value="1"/>
</dbReference>
<proteinExistence type="predicted"/>
<dbReference type="Pfam" id="PF02458">
    <property type="entry name" value="Transferase"/>
    <property type="match status" value="1"/>
</dbReference>
<accession>A0AAV6IYE0</accession>
<dbReference type="EMBL" id="JACTNZ010000009">
    <property type="protein sequence ID" value="KAG5532517.1"/>
    <property type="molecule type" value="Genomic_DNA"/>
</dbReference>
<dbReference type="Proteomes" id="UP000823749">
    <property type="component" value="Chromosome 9"/>
</dbReference>
<keyword evidence="1" id="KW-0808">Transferase</keyword>